<proteinExistence type="predicted"/>
<evidence type="ECO:0000313" key="1">
    <source>
        <dbReference type="EMBL" id="CAB3993043.1"/>
    </source>
</evidence>
<dbReference type="SMART" id="SM00320">
    <property type="entry name" value="WD40"/>
    <property type="match status" value="3"/>
</dbReference>
<dbReference type="GO" id="GO:0005868">
    <property type="term" value="C:cytoplasmic dynein complex"/>
    <property type="evidence" value="ECO:0007669"/>
    <property type="project" value="InterPro"/>
</dbReference>
<dbReference type="OrthoDB" id="2162425at2759"/>
<keyword evidence="2" id="KW-1185">Reference proteome</keyword>
<dbReference type="Gene3D" id="2.130.10.10">
    <property type="entry name" value="YVTN repeat-like/Quinoprotein amine dehydrogenase"/>
    <property type="match status" value="2"/>
</dbReference>
<dbReference type="PANTHER" id="PTHR16022">
    <property type="entry name" value="WD REPEAT DOMAIN 60"/>
    <property type="match status" value="1"/>
</dbReference>
<dbReference type="PROSITE" id="PS50082">
    <property type="entry name" value="WD_REPEATS_2"/>
    <property type="match status" value="1"/>
</dbReference>
<dbReference type="InterPro" id="IPR036322">
    <property type="entry name" value="WD40_repeat_dom_sf"/>
</dbReference>
<sequence length="612" mass="68971">NEKPVPKSLKSEPHGRINFFAAKQKHVTEFVATKTRKRAHELQNLIELDVASYDIFDLPPLNEYELYIKSYGQSDSKQAYVQCHDDIIEKEMQTEVIEMCTKWTQYPPDDFKGCGEGDGSQERNDLQENVFTPHSIDSVRLTNFLQQAGQVCLILLEEKISARKDLMFKERNDLDISDGFIQLATKLPFLEGRRVLDMKFNSVQTHLLLTAHDCSNVETSVDKNDCLQERGIVCYWNVNEPSQPQKILYCESSPKSCCFSSVKSSLVFAGLEDGSVVVWDVRESSSLHSTINNKDNQWVVRRPTFSTAGVLFSENHLSPVQNILPIALPIDSAQALSRSTVLQDEPGGMAFQLASLDESGVVNIWVVIELDKPDEAGSENDLGLAPGGRVKLIKSTSIQVESPHREMFVGSAIQTSTMQFSTLDPNHFYVGTDRGWVVHCTRYGGRAHPKVYRPETESFVTITAIDVSPWNIPVMLVGCTDGTLRLHDLRKEHAIRSWPETTQGSAIVQLMWSKSRPSLFFVLDAKSNLYIWDLLQKDGHPVATESFKRGKLLYFSMSNDYESLGVGLRGRKSELALNYEGEIIELHRLKENLTNVQADELDRFASLVDSII</sequence>
<accession>A0A6S7GN39</accession>
<dbReference type="SUPFAM" id="SSF50978">
    <property type="entry name" value="WD40 repeat-like"/>
    <property type="match status" value="1"/>
</dbReference>
<gene>
    <name evidence="1" type="ORF">PACLA_8A051047</name>
</gene>
<dbReference type="InterPro" id="IPR042505">
    <property type="entry name" value="DYNC2I1"/>
</dbReference>
<comment type="caution">
    <text evidence="1">The sequence shown here is derived from an EMBL/GenBank/DDBJ whole genome shotgun (WGS) entry which is preliminary data.</text>
</comment>
<feature type="non-terminal residue" evidence="1">
    <location>
        <position position="612"/>
    </location>
</feature>
<protein>
    <submittedName>
        <fullName evidence="1">WD repeat-containing 60</fullName>
    </submittedName>
</protein>
<dbReference type="PANTHER" id="PTHR16022:SF0">
    <property type="entry name" value="CYTOPLASMIC DYNEIN 2 INTERMEDIATE CHAIN 1"/>
    <property type="match status" value="1"/>
</dbReference>
<dbReference type="GO" id="GO:0005929">
    <property type="term" value="C:cilium"/>
    <property type="evidence" value="ECO:0007669"/>
    <property type="project" value="GOC"/>
</dbReference>
<organism evidence="1 2">
    <name type="scientific">Paramuricea clavata</name>
    <name type="common">Red gorgonian</name>
    <name type="synonym">Violescent sea-whip</name>
    <dbReference type="NCBI Taxonomy" id="317549"/>
    <lineage>
        <taxon>Eukaryota</taxon>
        <taxon>Metazoa</taxon>
        <taxon>Cnidaria</taxon>
        <taxon>Anthozoa</taxon>
        <taxon>Octocorallia</taxon>
        <taxon>Malacalcyonacea</taxon>
        <taxon>Plexauridae</taxon>
        <taxon>Paramuricea</taxon>
    </lineage>
</organism>
<dbReference type="AlphaFoldDB" id="A0A6S7GN39"/>
<dbReference type="EMBL" id="CACRXK020002171">
    <property type="protein sequence ID" value="CAB3993043.1"/>
    <property type="molecule type" value="Genomic_DNA"/>
</dbReference>
<dbReference type="InterPro" id="IPR001680">
    <property type="entry name" value="WD40_rpt"/>
</dbReference>
<dbReference type="GO" id="GO:0045504">
    <property type="term" value="F:dynein heavy chain binding"/>
    <property type="evidence" value="ECO:0007669"/>
    <property type="project" value="InterPro"/>
</dbReference>
<dbReference type="Proteomes" id="UP001152795">
    <property type="component" value="Unassembled WGS sequence"/>
</dbReference>
<reference evidence="1" key="1">
    <citation type="submission" date="2020-04" db="EMBL/GenBank/DDBJ databases">
        <authorList>
            <person name="Alioto T."/>
            <person name="Alioto T."/>
            <person name="Gomez Garrido J."/>
        </authorList>
    </citation>
    <scope>NUCLEOTIDE SEQUENCE</scope>
    <source>
        <strain evidence="1">A484AB</strain>
    </source>
</reference>
<evidence type="ECO:0000313" key="2">
    <source>
        <dbReference type="Proteomes" id="UP001152795"/>
    </source>
</evidence>
<name>A0A6S7GN39_PARCT</name>
<dbReference type="InterPro" id="IPR015943">
    <property type="entry name" value="WD40/YVTN_repeat-like_dom_sf"/>
</dbReference>
<dbReference type="GO" id="GO:0042073">
    <property type="term" value="P:intraciliary transport"/>
    <property type="evidence" value="ECO:0007669"/>
    <property type="project" value="InterPro"/>
</dbReference>
<dbReference type="GO" id="GO:0045503">
    <property type="term" value="F:dynein light chain binding"/>
    <property type="evidence" value="ECO:0007669"/>
    <property type="project" value="InterPro"/>
</dbReference>